<evidence type="ECO:0000313" key="9">
    <source>
        <dbReference type="EMBL" id="KAK7593000.1"/>
    </source>
</evidence>
<dbReference type="EC" id="1.2.1.24" evidence="7"/>
<dbReference type="PROSITE" id="PS00687">
    <property type="entry name" value="ALDEHYDE_DEHYDR_GLU"/>
    <property type="match status" value="1"/>
</dbReference>
<gene>
    <name evidence="9" type="ORF">V9T40_007752</name>
</gene>
<dbReference type="CDD" id="cd07103">
    <property type="entry name" value="ALDH_F5_SSADH_GabD"/>
    <property type="match status" value="1"/>
</dbReference>
<dbReference type="GO" id="GO:0005739">
    <property type="term" value="C:mitochondrion"/>
    <property type="evidence" value="ECO:0007669"/>
    <property type="project" value="UniProtKB-SubCell"/>
</dbReference>
<dbReference type="Pfam" id="PF00171">
    <property type="entry name" value="Aldedh"/>
    <property type="match status" value="1"/>
</dbReference>
<comment type="pathway">
    <text evidence="2 7">Amino-acid degradation; 4-aminobutanoate degradation.</text>
</comment>
<evidence type="ECO:0000256" key="7">
    <source>
        <dbReference type="RuleBase" id="RU365091"/>
    </source>
</evidence>
<proteinExistence type="inferred from homology"/>
<keyword evidence="7" id="KW-0520">NAD</keyword>
<keyword evidence="7" id="KW-0496">Mitochondrion</keyword>
<evidence type="ECO:0000256" key="2">
    <source>
        <dbReference type="ARBA" id="ARBA00005176"/>
    </source>
</evidence>
<dbReference type="Proteomes" id="UP001367676">
    <property type="component" value="Unassembled WGS sequence"/>
</dbReference>
<dbReference type="GO" id="GO:0009450">
    <property type="term" value="P:gamma-aminobutyric acid catabolic process"/>
    <property type="evidence" value="ECO:0007669"/>
    <property type="project" value="UniProtKB-UniRule"/>
</dbReference>
<dbReference type="InterPro" id="IPR016162">
    <property type="entry name" value="Ald_DH_N"/>
</dbReference>
<dbReference type="PANTHER" id="PTHR43353">
    <property type="entry name" value="SUCCINATE-SEMIALDEHYDE DEHYDROGENASE, MITOCHONDRIAL"/>
    <property type="match status" value="1"/>
</dbReference>
<organism evidence="9 10">
    <name type="scientific">Parthenolecanium corni</name>
    <dbReference type="NCBI Taxonomy" id="536013"/>
    <lineage>
        <taxon>Eukaryota</taxon>
        <taxon>Metazoa</taxon>
        <taxon>Ecdysozoa</taxon>
        <taxon>Arthropoda</taxon>
        <taxon>Hexapoda</taxon>
        <taxon>Insecta</taxon>
        <taxon>Pterygota</taxon>
        <taxon>Neoptera</taxon>
        <taxon>Paraneoptera</taxon>
        <taxon>Hemiptera</taxon>
        <taxon>Sternorrhyncha</taxon>
        <taxon>Coccoidea</taxon>
        <taxon>Coccidae</taxon>
        <taxon>Parthenolecanium</taxon>
    </lineage>
</organism>
<feature type="domain" description="Aldehyde dehydrogenase" evidence="8">
    <location>
        <begin position="37"/>
        <end position="500"/>
    </location>
</feature>
<feature type="active site" evidence="5">
    <location>
        <position position="276"/>
    </location>
</feature>
<dbReference type="InterPro" id="IPR016161">
    <property type="entry name" value="Ald_DH/histidinol_DH"/>
</dbReference>
<evidence type="ECO:0000256" key="5">
    <source>
        <dbReference type="PROSITE-ProRule" id="PRU10007"/>
    </source>
</evidence>
<dbReference type="FunFam" id="3.40.605.10:FF:000005">
    <property type="entry name" value="Succinate-semialdehyde dehydrogenase I"/>
    <property type="match status" value="1"/>
</dbReference>
<dbReference type="NCBIfam" id="TIGR01780">
    <property type="entry name" value="SSADH"/>
    <property type="match status" value="1"/>
</dbReference>
<dbReference type="InterPro" id="IPR010102">
    <property type="entry name" value="Succ_semiAld_DH"/>
</dbReference>
<accession>A0AAN9TVV9</accession>
<comment type="catalytic activity">
    <reaction evidence="7">
        <text>succinate semialdehyde + NAD(+) + H2O = succinate + NADH + 2 H(+)</text>
        <dbReference type="Rhea" id="RHEA:13217"/>
        <dbReference type="ChEBI" id="CHEBI:15377"/>
        <dbReference type="ChEBI" id="CHEBI:15378"/>
        <dbReference type="ChEBI" id="CHEBI:30031"/>
        <dbReference type="ChEBI" id="CHEBI:57540"/>
        <dbReference type="ChEBI" id="CHEBI:57706"/>
        <dbReference type="ChEBI" id="CHEBI:57945"/>
        <dbReference type="EC" id="1.2.1.24"/>
    </reaction>
</comment>
<dbReference type="Gene3D" id="3.40.309.10">
    <property type="entry name" value="Aldehyde Dehydrogenase, Chain A, domain 2"/>
    <property type="match status" value="1"/>
</dbReference>
<protein>
    <recommendedName>
        <fullName evidence="7">Succinate-semialdehyde dehydrogenase</fullName>
        <ecNumber evidence="7">1.2.1.24</ecNumber>
    </recommendedName>
</protein>
<dbReference type="SUPFAM" id="SSF53720">
    <property type="entry name" value="ALDH-like"/>
    <property type="match status" value="1"/>
</dbReference>
<dbReference type="EMBL" id="JBBCAQ010000020">
    <property type="protein sequence ID" value="KAK7593000.1"/>
    <property type="molecule type" value="Genomic_DNA"/>
</dbReference>
<dbReference type="InterPro" id="IPR016163">
    <property type="entry name" value="Ald_DH_C"/>
</dbReference>
<evidence type="ECO:0000313" key="10">
    <source>
        <dbReference type="Proteomes" id="UP001367676"/>
    </source>
</evidence>
<evidence type="ECO:0000256" key="3">
    <source>
        <dbReference type="ARBA" id="ARBA00009986"/>
    </source>
</evidence>
<dbReference type="InterPro" id="IPR015590">
    <property type="entry name" value="Aldehyde_DH_dom"/>
</dbReference>
<comment type="subunit">
    <text evidence="7">Homotetramer.</text>
</comment>
<dbReference type="GO" id="GO:0004777">
    <property type="term" value="F:succinate-semialdehyde dehydrogenase (NAD+) activity"/>
    <property type="evidence" value="ECO:0007669"/>
    <property type="project" value="UniProtKB-UniRule"/>
</dbReference>
<dbReference type="Gene3D" id="3.40.605.10">
    <property type="entry name" value="Aldehyde Dehydrogenase, Chain A, domain 1"/>
    <property type="match status" value="1"/>
</dbReference>
<evidence type="ECO:0000256" key="1">
    <source>
        <dbReference type="ARBA" id="ARBA00003743"/>
    </source>
</evidence>
<dbReference type="AlphaFoldDB" id="A0AAN9TVV9"/>
<dbReference type="PANTHER" id="PTHR43353:SF5">
    <property type="entry name" value="SUCCINATE-SEMIALDEHYDE DEHYDROGENASE, MITOCHONDRIAL"/>
    <property type="match status" value="1"/>
</dbReference>
<dbReference type="InterPro" id="IPR029510">
    <property type="entry name" value="Ald_DH_CS_GLU"/>
</dbReference>
<comment type="caution">
    <text evidence="9">The sequence shown here is derived from an EMBL/GenBank/DDBJ whole genome shotgun (WGS) entry which is preliminary data.</text>
</comment>
<evidence type="ECO:0000256" key="6">
    <source>
        <dbReference type="RuleBase" id="RU003345"/>
    </source>
</evidence>
<keyword evidence="4 6" id="KW-0560">Oxidoreductase</keyword>
<evidence type="ECO:0000256" key="4">
    <source>
        <dbReference type="ARBA" id="ARBA00023002"/>
    </source>
</evidence>
<sequence>MKPFAVHSFLLFGRHVRTMSSRQYASVIDKAFINGQWVSAASGKTFQVVDPATCQPISSVPDMNIDDVKLAVASADKAFQSWKHTTAKERSQLLRKWYELLVEHQQSLAEILTLEAGKPLSESLGEVGYGNAFVEWFAEEAKRTYGEVVPSPVKSRELIVLRQPIGPVGLITPWNFPHAMITRKAAAAIAAGCTCVIKPAEDTPFTALALAELAAKAGLPKGVINVVTSSRANAGPIGKYLCESPQIAGISFTGSTAVGKLLYEQCAEGVKRLGLELGGNAPFIVFAGANLEKAADGALASKFRNCGQTCISANRFLIQDTVFDEFVAKLRQRIEKLVMGDGKTAGCTMGPLINMDQVKKVEQIVEDAVAKGAKVVVGGKRALELGERFFHPTLLTGIKENMRCYKEEIFGPVAVCIPFSSEEECVKVANSTERGLAGYFYTGDIAQAWRVAKELEVGMVGVNEGLISHAETPFGGIKESGIGREGSKHGMDEYTYIKYVCFGNL</sequence>
<comment type="similarity">
    <text evidence="3 6">Belongs to the aldehyde dehydrogenase family.</text>
</comment>
<keyword evidence="10" id="KW-1185">Reference proteome</keyword>
<dbReference type="FunFam" id="3.40.309.10:FF:000004">
    <property type="entry name" value="Succinate-semialdehyde dehydrogenase I"/>
    <property type="match status" value="1"/>
</dbReference>
<dbReference type="InterPro" id="IPR050740">
    <property type="entry name" value="Aldehyde_DH_Superfamily"/>
</dbReference>
<comment type="subcellular location">
    <subcellularLocation>
        <location evidence="7">Mitochondrion</location>
    </subcellularLocation>
</comment>
<comment type="function">
    <text evidence="1">Catalyzes one step in the degradation of the inhibitory neurotransmitter gamma-aminobutyric acid (GABA).</text>
</comment>
<evidence type="ECO:0000259" key="8">
    <source>
        <dbReference type="Pfam" id="PF00171"/>
    </source>
</evidence>
<reference evidence="9 10" key="1">
    <citation type="submission" date="2024-03" db="EMBL/GenBank/DDBJ databases">
        <title>Adaptation during the transition from Ophiocordyceps entomopathogen to insect associate is accompanied by gene loss and intensified selection.</title>
        <authorList>
            <person name="Ward C.M."/>
            <person name="Onetto C.A."/>
            <person name="Borneman A.R."/>
        </authorList>
    </citation>
    <scope>NUCLEOTIDE SEQUENCE [LARGE SCALE GENOMIC DNA]</scope>
    <source>
        <strain evidence="9">AWRI1</strain>
        <tissue evidence="9">Single Adult Female</tissue>
    </source>
</reference>
<name>A0AAN9TVV9_9HEMI</name>